<reference evidence="8 9" key="1">
    <citation type="submission" date="2024-04" db="EMBL/GenBank/DDBJ databases">
        <title>Tritrichomonas musculus Genome.</title>
        <authorList>
            <person name="Alves-Ferreira E."/>
            <person name="Grigg M."/>
            <person name="Lorenzi H."/>
            <person name="Galac M."/>
        </authorList>
    </citation>
    <scope>NUCLEOTIDE SEQUENCE [LARGE SCALE GENOMIC DNA]</scope>
    <source>
        <strain evidence="8 9">EAF2021</strain>
    </source>
</reference>
<dbReference type="InterPro" id="IPR050940">
    <property type="entry name" value="Actin_reg-Ser/Thr_kinase"/>
</dbReference>
<sequence length="115" mass="13242">MENDNIMDLNDFEMNSKIGKGGFAIVYKVTKKETKEIFAAKMLRNDIDSISRDEMLSILHEVNIMAKLNHPSILRFFGYSPINFKGQNKPIILTEFALNSKDNPWQFQAGMIQKN</sequence>
<feature type="domain" description="Protein kinase" evidence="7">
    <location>
        <begin position="12"/>
        <end position="115"/>
    </location>
</feature>
<evidence type="ECO:0000259" key="7">
    <source>
        <dbReference type="PROSITE" id="PS50011"/>
    </source>
</evidence>
<keyword evidence="3 6" id="KW-0547">Nucleotide-binding</keyword>
<keyword evidence="5 6" id="KW-0067">ATP-binding</keyword>
<dbReference type="InterPro" id="IPR017441">
    <property type="entry name" value="Protein_kinase_ATP_BS"/>
</dbReference>
<dbReference type="InterPro" id="IPR011009">
    <property type="entry name" value="Kinase-like_dom_sf"/>
</dbReference>
<dbReference type="PANTHER" id="PTHR46485:SF5">
    <property type="entry name" value="CENTER DIVIDER, ISOFORM A"/>
    <property type="match status" value="1"/>
</dbReference>
<keyword evidence="2" id="KW-0808">Transferase</keyword>
<dbReference type="SUPFAM" id="SSF56112">
    <property type="entry name" value="Protein kinase-like (PK-like)"/>
    <property type="match status" value="1"/>
</dbReference>
<keyword evidence="9" id="KW-1185">Reference proteome</keyword>
<dbReference type="InterPro" id="IPR000719">
    <property type="entry name" value="Prot_kinase_dom"/>
</dbReference>
<dbReference type="PROSITE" id="PS50011">
    <property type="entry name" value="PROTEIN_KINASE_DOM"/>
    <property type="match status" value="1"/>
</dbReference>
<evidence type="ECO:0000256" key="6">
    <source>
        <dbReference type="PROSITE-ProRule" id="PRU10141"/>
    </source>
</evidence>
<accession>A0ABR2KBM8</accession>
<keyword evidence="1" id="KW-0723">Serine/threonine-protein kinase</keyword>
<evidence type="ECO:0000313" key="8">
    <source>
        <dbReference type="EMBL" id="KAK8888258.1"/>
    </source>
</evidence>
<evidence type="ECO:0000313" key="9">
    <source>
        <dbReference type="Proteomes" id="UP001470230"/>
    </source>
</evidence>
<keyword evidence="4" id="KW-0418">Kinase</keyword>
<protein>
    <recommendedName>
        <fullName evidence="7">Protein kinase domain-containing protein</fullName>
    </recommendedName>
</protein>
<comment type="caution">
    <text evidence="8">The sequence shown here is derived from an EMBL/GenBank/DDBJ whole genome shotgun (WGS) entry which is preliminary data.</text>
</comment>
<name>A0ABR2KBM8_9EUKA</name>
<dbReference type="Gene3D" id="3.30.200.20">
    <property type="entry name" value="Phosphorylase Kinase, domain 1"/>
    <property type="match status" value="1"/>
</dbReference>
<evidence type="ECO:0000256" key="4">
    <source>
        <dbReference type="ARBA" id="ARBA00022777"/>
    </source>
</evidence>
<dbReference type="Pfam" id="PF00069">
    <property type="entry name" value="Pkinase"/>
    <property type="match status" value="1"/>
</dbReference>
<proteinExistence type="predicted"/>
<gene>
    <name evidence="8" type="ORF">M9Y10_039323</name>
</gene>
<dbReference type="EMBL" id="JAPFFF010000006">
    <property type="protein sequence ID" value="KAK8888258.1"/>
    <property type="molecule type" value="Genomic_DNA"/>
</dbReference>
<evidence type="ECO:0000256" key="1">
    <source>
        <dbReference type="ARBA" id="ARBA00022527"/>
    </source>
</evidence>
<feature type="binding site" evidence="6">
    <location>
        <position position="41"/>
    </location>
    <ligand>
        <name>ATP</name>
        <dbReference type="ChEBI" id="CHEBI:30616"/>
    </ligand>
</feature>
<dbReference type="PANTHER" id="PTHR46485">
    <property type="entry name" value="LIM DOMAIN KINASE 1"/>
    <property type="match status" value="1"/>
</dbReference>
<dbReference type="Proteomes" id="UP001470230">
    <property type="component" value="Unassembled WGS sequence"/>
</dbReference>
<evidence type="ECO:0000256" key="5">
    <source>
        <dbReference type="ARBA" id="ARBA00022840"/>
    </source>
</evidence>
<evidence type="ECO:0000256" key="2">
    <source>
        <dbReference type="ARBA" id="ARBA00022679"/>
    </source>
</evidence>
<evidence type="ECO:0000256" key="3">
    <source>
        <dbReference type="ARBA" id="ARBA00022741"/>
    </source>
</evidence>
<dbReference type="PROSITE" id="PS00107">
    <property type="entry name" value="PROTEIN_KINASE_ATP"/>
    <property type="match status" value="1"/>
</dbReference>
<organism evidence="8 9">
    <name type="scientific">Tritrichomonas musculus</name>
    <dbReference type="NCBI Taxonomy" id="1915356"/>
    <lineage>
        <taxon>Eukaryota</taxon>
        <taxon>Metamonada</taxon>
        <taxon>Parabasalia</taxon>
        <taxon>Tritrichomonadida</taxon>
        <taxon>Tritrichomonadidae</taxon>
        <taxon>Tritrichomonas</taxon>
    </lineage>
</organism>